<dbReference type="Pfam" id="PF23658">
    <property type="entry name" value="PDZ_CPAF_rel"/>
    <property type="match status" value="1"/>
</dbReference>
<dbReference type="STRING" id="44941.A0A397W4R9"/>
<comment type="caution">
    <text evidence="3">The sequence shown here is derived from an EMBL/GenBank/DDBJ whole genome shotgun (WGS) entry which is preliminary data.</text>
</comment>
<dbReference type="Gene3D" id="3.90.226.10">
    <property type="entry name" value="2-enoyl-CoA Hydratase, Chain A, domain 1"/>
    <property type="match status" value="1"/>
</dbReference>
<dbReference type="PANTHER" id="PTHR37049">
    <property type="entry name" value="PEPTIDASE S41 FAMILY PROTEIN"/>
    <property type="match status" value="1"/>
</dbReference>
<organism evidence="3 4">
    <name type="scientific">Gigaspora rosea</name>
    <dbReference type="NCBI Taxonomy" id="44941"/>
    <lineage>
        <taxon>Eukaryota</taxon>
        <taxon>Fungi</taxon>
        <taxon>Fungi incertae sedis</taxon>
        <taxon>Mucoromycota</taxon>
        <taxon>Glomeromycotina</taxon>
        <taxon>Glomeromycetes</taxon>
        <taxon>Diversisporales</taxon>
        <taxon>Gigasporaceae</taxon>
        <taxon>Gigaspora</taxon>
    </lineage>
</organism>
<dbReference type="EMBL" id="QKWP01000043">
    <property type="protein sequence ID" value="RIB29238.1"/>
    <property type="molecule type" value="Genomic_DNA"/>
</dbReference>
<keyword evidence="1" id="KW-0472">Membrane</keyword>
<protein>
    <recommendedName>
        <fullName evidence="2">CPAF-like PDZ domain-containing protein</fullName>
    </recommendedName>
</protein>
<evidence type="ECO:0000256" key="1">
    <source>
        <dbReference type="SAM" id="Phobius"/>
    </source>
</evidence>
<gene>
    <name evidence="3" type="ORF">C2G38_2136971</name>
</gene>
<dbReference type="PANTHER" id="PTHR37049:SF4">
    <property type="entry name" value="RHODANESE DOMAIN-CONTAINING PROTEIN"/>
    <property type="match status" value="1"/>
</dbReference>
<dbReference type="OrthoDB" id="27214at2759"/>
<name>A0A397W4R9_9GLOM</name>
<feature type="domain" description="CPAF-like PDZ" evidence="2">
    <location>
        <begin position="175"/>
        <end position="297"/>
    </location>
</feature>
<reference evidence="3 4" key="1">
    <citation type="submission" date="2018-06" db="EMBL/GenBank/DDBJ databases">
        <title>Comparative genomics reveals the genomic features of Rhizophagus irregularis, R. cerebriforme, R. diaphanum and Gigaspora rosea, and their symbiotic lifestyle signature.</title>
        <authorList>
            <person name="Morin E."/>
            <person name="San Clemente H."/>
            <person name="Chen E.C.H."/>
            <person name="De La Providencia I."/>
            <person name="Hainaut M."/>
            <person name="Kuo A."/>
            <person name="Kohler A."/>
            <person name="Murat C."/>
            <person name="Tang N."/>
            <person name="Roy S."/>
            <person name="Loubradou J."/>
            <person name="Henrissat B."/>
            <person name="Grigoriev I.V."/>
            <person name="Corradi N."/>
            <person name="Roux C."/>
            <person name="Martin F.M."/>
        </authorList>
    </citation>
    <scope>NUCLEOTIDE SEQUENCE [LARGE SCALE GENOMIC DNA]</scope>
    <source>
        <strain evidence="3 4">DAOM 194757</strain>
    </source>
</reference>
<dbReference type="InterPro" id="IPR052766">
    <property type="entry name" value="S41A_metabolite_peptidase"/>
</dbReference>
<evidence type="ECO:0000313" key="3">
    <source>
        <dbReference type="EMBL" id="RIB29238.1"/>
    </source>
</evidence>
<sequence length="646" mass="73041">MKSKVKLYGFLLFIILLSLNLIQYFWLDGTSHHFRRDRRDQSITPVDTNVSVDACAKIHQGYLGKNNSDIYYVDYYDLETCFKTFKFNATQANKTINTIKGILENFYPFLDQDKEPPQPGFTFQSIDIISKLEELLNTQYSTDFQFITDLTSLLFQPKDGHLFFFSNCYNQIFTFDQGLSLYSIIKPDGKQTIKIFNDVIDSSLIDCEVVTIDSRPAMEVLTEFANDKTFSSKDLGVRFNSLLSSLSLENNNIRVSSLTQQFTKRRILPEKPSISYGLTCNGSSSTIERSWKIISNFYDNFTDSNSYWNSFCAATTTPSLLDPFNDFGDYSKTYDNMISKAQMVFNGTSSRFYMQNQTGIALISTFESTVNDQEQMKQILQGFNKLNEMGAKKIVFDLTDNGGGFISVAEFVNILLFPDTNPSFPSDAKVTDLSKLAIQTATTGQISGSIFETQQYASFSTLQVFNTSQDFIGNNVYTRGNTQVSYTNKFIRIGYREIFRQILGNNPPKYPWTSKDMIILTNGICGSSCAMIAQHLAELQGVATIAVGGFAETPLSFASFAGGQAFNSYVLFGSLIEIGLLDNPLSPQPFDIFVTLAFPILEIYSVKNDQEVLEFTYRKADHRLFYDEKSIRDPSLLWEQASSLLN</sequence>
<accession>A0A397W4R9</accession>
<evidence type="ECO:0000259" key="2">
    <source>
        <dbReference type="Pfam" id="PF23658"/>
    </source>
</evidence>
<dbReference type="AlphaFoldDB" id="A0A397W4R9"/>
<keyword evidence="1" id="KW-1133">Transmembrane helix</keyword>
<dbReference type="SUPFAM" id="SSF52096">
    <property type="entry name" value="ClpP/crotonase"/>
    <property type="match status" value="1"/>
</dbReference>
<dbReference type="InterPro" id="IPR056186">
    <property type="entry name" value="PDZ_CPAF-rel"/>
</dbReference>
<evidence type="ECO:0000313" key="4">
    <source>
        <dbReference type="Proteomes" id="UP000266673"/>
    </source>
</evidence>
<keyword evidence="4" id="KW-1185">Reference proteome</keyword>
<dbReference type="InterPro" id="IPR029045">
    <property type="entry name" value="ClpP/crotonase-like_dom_sf"/>
</dbReference>
<keyword evidence="1" id="KW-0812">Transmembrane</keyword>
<proteinExistence type="predicted"/>
<feature type="transmembrane region" description="Helical" evidence="1">
    <location>
        <begin position="7"/>
        <end position="27"/>
    </location>
</feature>
<dbReference type="Proteomes" id="UP000266673">
    <property type="component" value="Unassembled WGS sequence"/>
</dbReference>